<feature type="transmembrane region" description="Helical" evidence="1">
    <location>
        <begin position="12"/>
        <end position="30"/>
    </location>
</feature>
<organism evidence="3 4">
    <name type="scientific">Saccharibacillus endophyticus</name>
    <dbReference type="NCBI Taxonomy" id="2060666"/>
    <lineage>
        <taxon>Bacteria</taxon>
        <taxon>Bacillati</taxon>
        <taxon>Bacillota</taxon>
        <taxon>Bacilli</taxon>
        <taxon>Bacillales</taxon>
        <taxon>Paenibacillaceae</taxon>
        <taxon>Saccharibacillus</taxon>
    </lineage>
</organism>
<keyword evidence="1" id="KW-0812">Transmembrane</keyword>
<sequence>MQNSKRIELLDILRGFAILGTLGTNIWLFATYSDLTTFLDLTDWSASAEGIVTALQSVFVNGKMLGLLTILFGVGLEMRYRKAQRTGMPWRRFILWTMLLLLLDGLLHYVFVFEYDVLMSYAVTGMIVAMLIGLSERKLTVIMIVCLSLHALLMLPLSLGLGWIMQDAGFQKELLALGQETKVLYADGSYMQQILYRLNNFLSLRAEGVMIGLMNIGLYIGGIKLLRGEAFQNTDKGRRTRGMLLKVVLPIALVLNIVPLFAGGYLDLALRYIFAPLLSVGYIGLLGWLAEKKQLRGLNDRFADIGKAALSCYVLQNVLASVFFYGWGLGLGERYSVWLTLGMFVVIAVLIAIAANLFVRRWQAGPLELLWRKLSYGPFRNSRSS</sequence>
<accession>A0ABQ1ZRD6</accession>
<dbReference type="RefSeq" id="WP_172242784.1">
    <property type="nucleotide sequence ID" value="NZ_BMDD01000002.1"/>
</dbReference>
<reference evidence="4" key="1">
    <citation type="journal article" date="2019" name="Int. J. Syst. Evol. Microbiol.">
        <title>The Global Catalogue of Microorganisms (GCM) 10K type strain sequencing project: providing services to taxonomists for standard genome sequencing and annotation.</title>
        <authorList>
            <consortium name="The Broad Institute Genomics Platform"/>
            <consortium name="The Broad Institute Genome Sequencing Center for Infectious Disease"/>
            <person name="Wu L."/>
            <person name="Ma J."/>
        </authorList>
    </citation>
    <scope>NUCLEOTIDE SEQUENCE [LARGE SCALE GENOMIC DNA]</scope>
    <source>
        <strain evidence="4">CCM 8702</strain>
    </source>
</reference>
<proteinExistence type="predicted"/>
<keyword evidence="1" id="KW-0472">Membrane</keyword>
<dbReference type="PANTHER" id="PTHR30590:SF2">
    <property type="entry name" value="INNER MEMBRANE PROTEIN"/>
    <property type="match status" value="1"/>
</dbReference>
<feature type="transmembrane region" description="Helical" evidence="1">
    <location>
        <begin position="208"/>
        <end position="226"/>
    </location>
</feature>
<feature type="domain" description="DUF418" evidence="2">
    <location>
        <begin position="226"/>
        <end position="377"/>
    </location>
</feature>
<dbReference type="Proteomes" id="UP000605427">
    <property type="component" value="Unassembled WGS sequence"/>
</dbReference>
<dbReference type="Pfam" id="PF04235">
    <property type="entry name" value="DUF418"/>
    <property type="match status" value="1"/>
</dbReference>
<evidence type="ECO:0000313" key="3">
    <source>
        <dbReference type="EMBL" id="GGH76673.1"/>
    </source>
</evidence>
<feature type="transmembrane region" description="Helical" evidence="1">
    <location>
        <begin position="93"/>
        <end position="111"/>
    </location>
</feature>
<dbReference type="EMBL" id="BMDD01000002">
    <property type="protein sequence ID" value="GGH76673.1"/>
    <property type="molecule type" value="Genomic_DNA"/>
</dbReference>
<evidence type="ECO:0000313" key="4">
    <source>
        <dbReference type="Proteomes" id="UP000605427"/>
    </source>
</evidence>
<feature type="transmembrane region" description="Helical" evidence="1">
    <location>
        <begin position="310"/>
        <end position="329"/>
    </location>
</feature>
<protein>
    <recommendedName>
        <fullName evidence="2">DUF418 domain-containing protein</fullName>
    </recommendedName>
</protein>
<keyword evidence="1" id="KW-1133">Transmembrane helix</keyword>
<evidence type="ECO:0000256" key="1">
    <source>
        <dbReference type="SAM" id="Phobius"/>
    </source>
</evidence>
<evidence type="ECO:0000259" key="2">
    <source>
        <dbReference type="Pfam" id="PF04235"/>
    </source>
</evidence>
<dbReference type="InterPro" id="IPR052529">
    <property type="entry name" value="Bact_Transport_Assoc"/>
</dbReference>
<feature type="transmembrane region" description="Helical" evidence="1">
    <location>
        <begin position="247"/>
        <end position="266"/>
    </location>
</feature>
<name>A0ABQ1ZRD6_9BACL</name>
<feature type="transmembrane region" description="Helical" evidence="1">
    <location>
        <begin position="335"/>
        <end position="359"/>
    </location>
</feature>
<keyword evidence="4" id="KW-1185">Reference proteome</keyword>
<gene>
    <name evidence="3" type="ORF">GCM10007362_19270</name>
</gene>
<feature type="transmembrane region" description="Helical" evidence="1">
    <location>
        <begin position="117"/>
        <end position="134"/>
    </location>
</feature>
<dbReference type="InterPro" id="IPR007349">
    <property type="entry name" value="DUF418"/>
</dbReference>
<feature type="transmembrane region" description="Helical" evidence="1">
    <location>
        <begin position="141"/>
        <end position="165"/>
    </location>
</feature>
<comment type="caution">
    <text evidence="3">The sequence shown here is derived from an EMBL/GenBank/DDBJ whole genome shotgun (WGS) entry which is preliminary data.</text>
</comment>
<dbReference type="PANTHER" id="PTHR30590">
    <property type="entry name" value="INNER MEMBRANE PROTEIN"/>
    <property type="match status" value="1"/>
</dbReference>
<feature type="transmembrane region" description="Helical" evidence="1">
    <location>
        <begin position="272"/>
        <end position="290"/>
    </location>
</feature>
<feature type="transmembrane region" description="Helical" evidence="1">
    <location>
        <begin position="50"/>
        <end position="72"/>
    </location>
</feature>